<organism evidence="1 2">
    <name type="scientific">Xanthomonas phage FoX4</name>
    <dbReference type="NCBI Taxonomy" id="2723900"/>
    <lineage>
        <taxon>Viruses</taxon>
        <taxon>Duplodnaviria</taxon>
        <taxon>Heunggongvirae</taxon>
        <taxon>Uroviricota</taxon>
        <taxon>Caudoviricetes</taxon>
        <taxon>Foxquatrovirus</taxon>
        <taxon>Foxquatrovirus fox4</taxon>
    </lineage>
</organism>
<evidence type="ECO:0000313" key="2">
    <source>
        <dbReference type="Proteomes" id="UP000671952"/>
    </source>
</evidence>
<keyword evidence="2" id="KW-1185">Reference proteome</keyword>
<name>A0A858WN87_9CAUD</name>
<evidence type="ECO:0000313" key="1">
    <source>
        <dbReference type="EMBL" id="QJI52965.1"/>
    </source>
</evidence>
<reference evidence="1" key="1">
    <citation type="submission" date="2020-03" db="EMBL/GenBank/DDBJ databases">
        <title>Development of an integrated pest management strategy to control Xanthomonas campestris pv. campestris by using bacteriophages.</title>
        <authorList>
            <person name="Holtappels D."/>
            <person name="Rombouts S."/>
            <person name="Lavigne R."/>
            <person name="Wagemans J."/>
        </authorList>
    </citation>
    <scope>NUCLEOTIDE SEQUENCE</scope>
</reference>
<dbReference type="EMBL" id="MT161385">
    <property type="protein sequence ID" value="QJI52965.1"/>
    <property type="molecule type" value="Genomic_DNA"/>
</dbReference>
<sequence length="241" mass="25966">MNLIDTPSVTFSPALADGAAHCDSHNFPKTCACGQPLVLANLSARQARALGLLTSGISGPPSTGSYINAGLSLFLANRLRAATALTGSTLYALTWKVRTTPSLRRICALRASALPTSDRDFIGWPTPAARDWKSASGSEEFLKARALQKRGKPLSEEVFVQISPRAIRYTASGQILNGSNLEVGNSGQLNPEHSRWLMGYPRAWQRCVVTAMQSFRKSPKVSSEVLCSPLTICRCGDDDEL</sequence>
<accession>A0A858WN87</accession>
<protein>
    <submittedName>
        <fullName evidence="1">Uncharacterized protein</fullName>
    </submittedName>
</protein>
<dbReference type="Proteomes" id="UP000671952">
    <property type="component" value="Segment"/>
</dbReference>
<gene>
    <name evidence="1" type="ORF">XccvBFoX4_gp11</name>
</gene>
<proteinExistence type="predicted"/>